<evidence type="ECO:0000313" key="1">
    <source>
        <dbReference type="EMBL" id="KAI8573089.1"/>
    </source>
</evidence>
<sequence length="52" mass="6137">MIGEEPDSLQVGMISVRFIRFFTVFCTQPNQSVCKNEEPTSIDGWRKRSVWW</sequence>
<keyword evidence="2" id="KW-1185">Reference proteome</keyword>
<comment type="caution">
    <text evidence="1">The sequence shown here is derived from an EMBL/GenBank/DDBJ whole genome shotgun (WGS) entry which is preliminary data.</text>
</comment>
<accession>A0ACC0Q6U7</accession>
<name>A0ACC0Q6U7_RHOML</name>
<reference evidence="1" key="1">
    <citation type="submission" date="2022-02" db="EMBL/GenBank/DDBJ databases">
        <title>Plant Genome Project.</title>
        <authorList>
            <person name="Zhang R.-G."/>
        </authorList>
    </citation>
    <scope>NUCLEOTIDE SEQUENCE</scope>
    <source>
        <strain evidence="1">AT1</strain>
    </source>
</reference>
<evidence type="ECO:0000313" key="2">
    <source>
        <dbReference type="Proteomes" id="UP001062846"/>
    </source>
</evidence>
<proteinExistence type="predicted"/>
<dbReference type="EMBL" id="CM046388">
    <property type="protein sequence ID" value="KAI8573089.1"/>
    <property type="molecule type" value="Genomic_DNA"/>
</dbReference>
<gene>
    <name evidence="1" type="ORF">RHMOL_Rhmol01G0251700</name>
</gene>
<protein>
    <submittedName>
        <fullName evidence="1">Uncharacterized protein</fullName>
    </submittedName>
</protein>
<dbReference type="Proteomes" id="UP001062846">
    <property type="component" value="Chromosome 1"/>
</dbReference>
<organism evidence="1 2">
    <name type="scientific">Rhododendron molle</name>
    <name type="common">Chinese azalea</name>
    <name type="synonym">Azalea mollis</name>
    <dbReference type="NCBI Taxonomy" id="49168"/>
    <lineage>
        <taxon>Eukaryota</taxon>
        <taxon>Viridiplantae</taxon>
        <taxon>Streptophyta</taxon>
        <taxon>Embryophyta</taxon>
        <taxon>Tracheophyta</taxon>
        <taxon>Spermatophyta</taxon>
        <taxon>Magnoliopsida</taxon>
        <taxon>eudicotyledons</taxon>
        <taxon>Gunneridae</taxon>
        <taxon>Pentapetalae</taxon>
        <taxon>asterids</taxon>
        <taxon>Ericales</taxon>
        <taxon>Ericaceae</taxon>
        <taxon>Ericoideae</taxon>
        <taxon>Rhodoreae</taxon>
        <taxon>Rhododendron</taxon>
    </lineage>
</organism>